<evidence type="ECO:0000256" key="1">
    <source>
        <dbReference type="SAM" id="Coils"/>
    </source>
</evidence>
<evidence type="ECO:0000313" key="2">
    <source>
        <dbReference type="EMBL" id="MFD2052804.1"/>
    </source>
</evidence>
<dbReference type="EMBL" id="JBHUGY010000014">
    <property type="protein sequence ID" value="MFD2052804.1"/>
    <property type="molecule type" value="Genomic_DNA"/>
</dbReference>
<sequence length="239" mass="25246">MTSPHAEQLGRARTAAEYAAVIALLDTDLNDLIACRSALAQAEDRAVFGDGDLAAARAALDDCNDRVALLERTIDAAGKRRTDAAASEARADIAALGDEIKARAALLGERWRSVHRLVEELRQHLFEADALARAIVTANGLFDAAGVAELKVNLTTTRRTAMAGPRAAAPARLGRPALQADRLLLSFLSPGGALDPRPVLGAPVKRTEVKRADVTRFGSVKSKFLPASTPASKPLGERG</sequence>
<organism evidence="2 3">
    <name type="scientific">Mesorhizobium calcicola</name>
    <dbReference type="NCBI Taxonomy" id="1300310"/>
    <lineage>
        <taxon>Bacteria</taxon>
        <taxon>Pseudomonadati</taxon>
        <taxon>Pseudomonadota</taxon>
        <taxon>Alphaproteobacteria</taxon>
        <taxon>Hyphomicrobiales</taxon>
        <taxon>Phyllobacteriaceae</taxon>
        <taxon>Mesorhizobium</taxon>
    </lineage>
</organism>
<reference evidence="3" key="1">
    <citation type="journal article" date="2019" name="Int. J. Syst. Evol. Microbiol.">
        <title>The Global Catalogue of Microorganisms (GCM) 10K type strain sequencing project: providing services to taxonomists for standard genome sequencing and annotation.</title>
        <authorList>
            <consortium name="The Broad Institute Genomics Platform"/>
            <consortium name="The Broad Institute Genome Sequencing Center for Infectious Disease"/>
            <person name="Wu L."/>
            <person name="Ma J."/>
        </authorList>
    </citation>
    <scope>NUCLEOTIDE SEQUENCE [LARGE SCALE GENOMIC DNA]</scope>
    <source>
        <strain evidence="3">CGMCC 1.16226</strain>
    </source>
</reference>
<keyword evidence="1" id="KW-0175">Coiled coil</keyword>
<feature type="coiled-coil region" evidence="1">
    <location>
        <begin position="53"/>
        <end position="80"/>
    </location>
</feature>
<gene>
    <name evidence="2" type="ORF">ACFSQT_06680</name>
</gene>
<proteinExistence type="predicted"/>
<dbReference type="Proteomes" id="UP001597349">
    <property type="component" value="Unassembled WGS sequence"/>
</dbReference>
<evidence type="ECO:0000313" key="3">
    <source>
        <dbReference type="Proteomes" id="UP001597349"/>
    </source>
</evidence>
<name>A0ABW4W840_9HYPH</name>
<protein>
    <submittedName>
        <fullName evidence="2">Uncharacterized protein</fullName>
    </submittedName>
</protein>
<dbReference type="RefSeq" id="WP_379017673.1">
    <property type="nucleotide sequence ID" value="NZ_JBHUGY010000014.1"/>
</dbReference>
<comment type="caution">
    <text evidence="2">The sequence shown here is derived from an EMBL/GenBank/DDBJ whole genome shotgun (WGS) entry which is preliminary data.</text>
</comment>
<accession>A0ABW4W840</accession>
<keyword evidence="3" id="KW-1185">Reference proteome</keyword>